<feature type="region of interest" description="Disordered" evidence="1">
    <location>
        <begin position="52"/>
        <end position="72"/>
    </location>
</feature>
<dbReference type="AlphaFoldDB" id="A0AAD7J8J8"/>
<evidence type="ECO:0000313" key="2">
    <source>
        <dbReference type="EMBL" id="KAJ7757479.1"/>
    </source>
</evidence>
<comment type="caution">
    <text evidence="2">The sequence shown here is derived from an EMBL/GenBank/DDBJ whole genome shotgun (WGS) entry which is preliminary data.</text>
</comment>
<protein>
    <recommendedName>
        <fullName evidence="4">HMG box domain-containing protein</fullName>
    </recommendedName>
</protein>
<dbReference type="Gene3D" id="1.10.30.10">
    <property type="entry name" value="High mobility group box domain"/>
    <property type="match status" value="1"/>
</dbReference>
<feature type="compositionally biased region" description="Polar residues" evidence="1">
    <location>
        <begin position="62"/>
        <end position="72"/>
    </location>
</feature>
<evidence type="ECO:0008006" key="4">
    <source>
        <dbReference type="Google" id="ProtNLM"/>
    </source>
</evidence>
<dbReference type="EMBL" id="JARKIB010000044">
    <property type="protein sequence ID" value="KAJ7757479.1"/>
    <property type="molecule type" value="Genomic_DNA"/>
</dbReference>
<sequence>MVNTSTQPKKKRSPGGKKKAAPTAYNKFMSKELARLKERGIGEDHKARMAIISKKWKEAKENASTSPAPSSP</sequence>
<gene>
    <name evidence="2" type="ORF">B0H16DRAFT_1721217</name>
</gene>
<evidence type="ECO:0000256" key="1">
    <source>
        <dbReference type="SAM" id="MobiDB-lite"/>
    </source>
</evidence>
<proteinExistence type="predicted"/>
<dbReference type="Proteomes" id="UP001215598">
    <property type="component" value="Unassembled WGS sequence"/>
</dbReference>
<keyword evidence="3" id="KW-1185">Reference proteome</keyword>
<name>A0AAD7J8J8_9AGAR</name>
<feature type="region of interest" description="Disordered" evidence="1">
    <location>
        <begin position="1"/>
        <end position="25"/>
    </location>
</feature>
<evidence type="ECO:0000313" key="3">
    <source>
        <dbReference type="Proteomes" id="UP001215598"/>
    </source>
</evidence>
<feature type="compositionally biased region" description="Basic residues" evidence="1">
    <location>
        <begin position="8"/>
        <end position="20"/>
    </location>
</feature>
<dbReference type="InterPro" id="IPR036910">
    <property type="entry name" value="HMG_box_dom_sf"/>
</dbReference>
<reference evidence="2" key="1">
    <citation type="submission" date="2023-03" db="EMBL/GenBank/DDBJ databases">
        <title>Massive genome expansion in bonnet fungi (Mycena s.s.) driven by repeated elements and novel gene families across ecological guilds.</title>
        <authorList>
            <consortium name="Lawrence Berkeley National Laboratory"/>
            <person name="Harder C.B."/>
            <person name="Miyauchi S."/>
            <person name="Viragh M."/>
            <person name="Kuo A."/>
            <person name="Thoen E."/>
            <person name="Andreopoulos B."/>
            <person name="Lu D."/>
            <person name="Skrede I."/>
            <person name="Drula E."/>
            <person name="Henrissat B."/>
            <person name="Morin E."/>
            <person name="Kohler A."/>
            <person name="Barry K."/>
            <person name="LaButti K."/>
            <person name="Morin E."/>
            <person name="Salamov A."/>
            <person name="Lipzen A."/>
            <person name="Mereny Z."/>
            <person name="Hegedus B."/>
            <person name="Baldrian P."/>
            <person name="Stursova M."/>
            <person name="Weitz H."/>
            <person name="Taylor A."/>
            <person name="Grigoriev I.V."/>
            <person name="Nagy L.G."/>
            <person name="Martin F."/>
            <person name="Kauserud H."/>
        </authorList>
    </citation>
    <scope>NUCLEOTIDE SEQUENCE</scope>
    <source>
        <strain evidence="2">CBHHK182m</strain>
    </source>
</reference>
<dbReference type="SUPFAM" id="SSF47095">
    <property type="entry name" value="HMG-box"/>
    <property type="match status" value="1"/>
</dbReference>
<organism evidence="2 3">
    <name type="scientific">Mycena metata</name>
    <dbReference type="NCBI Taxonomy" id="1033252"/>
    <lineage>
        <taxon>Eukaryota</taxon>
        <taxon>Fungi</taxon>
        <taxon>Dikarya</taxon>
        <taxon>Basidiomycota</taxon>
        <taxon>Agaricomycotina</taxon>
        <taxon>Agaricomycetes</taxon>
        <taxon>Agaricomycetidae</taxon>
        <taxon>Agaricales</taxon>
        <taxon>Marasmiineae</taxon>
        <taxon>Mycenaceae</taxon>
        <taxon>Mycena</taxon>
    </lineage>
</organism>
<accession>A0AAD7J8J8</accession>